<proteinExistence type="predicted"/>
<sequence>MWPTITRLSFQSELPMAAQQRRPIELKRRCGRQPPKGSNRKQPEYAVTDIEPTLPATHRLHLARCPGLLAYPRPNRPHQVRGSESERGTSGFCTKRYERSGWNAGMEDPQCCWSEAVGRRPYGSSPANREQCSSVSLRLWGHLKSLTRSRLIEHADGTSLRQSELMLKRCHCRAARLRGRRLPLVIYFII</sequence>
<reference evidence="2 3" key="1">
    <citation type="submission" date="2019-02" db="EMBL/GenBank/DDBJ databases">
        <title>Deep-cultivation of Planctomycetes and their phenomic and genomic characterization uncovers novel biology.</title>
        <authorList>
            <person name="Wiegand S."/>
            <person name="Jogler M."/>
            <person name="Boedeker C."/>
            <person name="Pinto D."/>
            <person name="Vollmers J."/>
            <person name="Rivas-Marin E."/>
            <person name="Kohn T."/>
            <person name="Peeters S.H."/>
            <person name="Heuer A."/>
            <person name="Rast P."/>
            <person name="Oberbeckmann S."/>
            <person name="Bunk B."/>
            <person name="Jeske O."/>
            <person name="Meyerdierks A."/>
            <person name="Storesund J.E."/>
            <person name="Kallscheuer N."/>
            <person name="Luecker S."/>
            <person name="Lage O.M."/>
            <person name="Pohl T."/>
            <person name="Merkel B.J."/>
            <person name="Hornburger P."/>
            <person name="Mueller R.-W."/>
            <person name="Bruemmer F."/>
            <person name="Labrenz M."/>
            <person name="Spormann A.M."/>
            <person name="Op den Camp H."/>
            <person name="Overmann J."/>
            <person name="Amann R."/>
            <person name="Jetten M.S.M."/>
            <person name="Mascher T."/>
            <person name="Medema M.H."/>
            <person name="Devos D.P."/>
            <person name="Kaster A.-K."/>
            <person name="Ovreas L."/>
            <person name="Rohde M."/>
            <person name="Galperin M.Y."/>
            <person name="Jogler C."/>
        </authorList>
    </citation>
    <scope>NUCLEOTIDE SEQUENCE [LARGE SCALE GENOMIC DNA]</scope>
    <source>
        <strain evidence="2 3">Mal33</strain>
    </source>
</reference>
<evidence type="ECO:0000256" key="1">
    <source>
        <dbReference type="SAM" id="MobiDB-lite"/>
    </source>
</evidence>
<dbReference type="AlphaFoldDB" id="A0A518IM55"/>
<name>A0A518IM55_9BACT</name>
<dbReference type="EMBL" id="CP036318">
    <property type="protein sequence ID" value="QDV54180.1"/>
    <property type="molecule type" value="Genomic_DNA"/>
</dbReference>
<feature type="region of interest" description="Disordered" evidence="1">
    <location>
        <begin position="13"/>
        <end position="45"/>
    </location>
</feature>
<dbReference type="Proteomes" id="UP000316770">
    <property type="component" value="Chromosome"/>
</dbReference>
<organism evidence="2 3">
    <name type="scientific">Rosistilla oblonga</name>
    <dbReference type="NCBI Taxonomy" id="2527990"/>
    <lineage>
        <taxon>Bacteria</taxon>
        <taxon>Pseudomonadati</taxon>
        <taxon>Planctomycetota</taxon>
        <taxon>Planctomycetia</taxon>
        <taxon>Pirellulales</taxon>
        <taxon>Pirellulaceae</taxon>
        <taxon>Rosistilla</taxon>
    </lineage>
</organism>
<protein>
    <submittedName>
        <fullName evidence="2">Uncharacterized protein</fullName>
    </submittedName>
</protein>
<keyword evidence="3" id="KW-1185">Reference proteome</keyword>
<evidence type="ECO:0000313" key="3">
    <source>
        <dbReference type="Proteomes" id="UP000316770"/>
    </source>
</evidence>
<evidence type="ECO:0000313" key="2">
    <source>
        <dbReference type="EMBL" id="QDV54180.1"/>
    </source>
</evidence>
<accession>A0A518IM55</accession>
<feature type="region of interest" description="Disordered" evidence="1">
    <location>
        <begin position="71"/>
        <end position="90"/>
    </location>
</feature>
<gene>
    <name evidence="2" type="ORF">Mal33_01290</name>
</gene>